<dbReference type="EMBL" id="QNSF01000002">
    <property type="protein sequence ID" value="RBP95817.1"/>
    <property type="molecule type" value="Genomic_DNA"/>
</dbReference>
<evidence type="ECO:0000313" key="1">
    <source>
        <dbReference type="EMBL" id="RBP95817.1"/>
    </source>
</evidence>
<organism evidence="1 2">
    <name type="scientific">Cytobacillus firmus</name>
    <name type="common">Bacillus firmus</name>
    <dbReference type="NCBI Taxonomy" id="1399"/>
    <lineage>
        <taxon>Bacteria</taxon>
        <taxon>Bacillati</taxon>
        <taxon>Bacillota</taxon>
        <taxon>Bacilli</taxon>
        <taxon>Bacillales</taxon>
        <taxon>Bacillaceae</taxon>
        <taxon>Cytobacillus</taxon>
    </lineage>
</organism>
<proteinExistence type="predicted"/>
<sequence length="45" mass="5307">MIIFYQLGVLKESKNRDTAQLLYGFIQSEHGMSKMEQYGFSYLLK</sequence>
<name>A0A366K3G3_CYTFI</name>
<protein>
    <submittedName>
        <fullName evidence="1">Uncharacterized protein</fullName>
    </submittedName>
</protein>
<comment type="caution">
    <text evidence="1">The sequence shown here is derived from an EMBL/GenBank/DDBJ whole genome shotgun (WGS) entry which is preliminary data.</text>
</comment>
<dbReference type="RefSeq" id="WP_166672447.1">
    <property type="nucleotide sequence ID" value="NZ_QNSF01000002.1"/>
</dbReference>
<evidence type="ECO:0000313" key="2">
    <source>
        <dbReference type="Proteomes" id="UP000252731"/>
    </source>
</evidence>
<dbReference type="SUPFAM" id="SSF53850">
    <property type="entry name" value="Periplasmic binding protein-like II"/>
    <property type="match status" value="1"/>
</dbReference>
<keyword evidence="2" id="KW-1185">Reference proteome</keyword>
<accession>A0A366K3G3</accession>
<dbReference type="Proteomes" id="UP000252731">
    <property type="component" value="Unassembled WGS sequence"/>
</dbReference>
<dbReference type="AlphaFoldDB" id="A0A366K3G3"/>
<dbReference type="Gene3D" id="3.40.190.10">
    <property type="entry name" value="Periplasmic binding protein-like II"/>
    <property type="match status" value="1"/>
</dbReference>
<gene>
    <name evidence="1" type="ORF">DFO70_102142</name>
</gene>
<reference evidence="1 2" key="1">
    <citation type="submission" date="2018-06" db="EMBL/GenBank/DDBJ databases">
        <title>Freshwater and sediment microbial communities from various areas in North America, analyzing microbe dynamics in response to fracking.</title>
        <authorList>
            <person name="Lamendella R."/>
        </authorList>
    </citation>
    <scope>NUCLEOTIDE SEQUENCE [LARGE SCALE GENOMIC DNA]</scope>
    <source>
        <strain evidence="1 2">14_TX</strain>
    </source>
</reference>